<sequence length="197" mass="21710">MRTLTPSAQKICAIAVEQFAERGYDVASLNDIAAAAGMRKPSLYAHFSSKEDLFEVAFERAVEAERLYVEDCFAQCSAALPGARYSHCLGERYQASAHLRFLLRMAFFPPAELRPIISAGFEGYLTRLGEVFEQALRGCLPQLSAELHGLYVDAYLGVIDSLSVELIYAGPDAYARRLRAMWRVFGDSLTAAGSGPR</sequence>
<dbReference type="InterPro" id="IPR001647">
    <property type="entry name" value="HTH_TetR"/>
</dbReference>
<dbReference type="PRINTS" id="PR00455">
    <property type="entry name" value="HTHTETR"/>
</dbReference>
<dbReference type="PANTHER" id="PTHR30055:SF238">
    <property type="entry name" value="MYCOFACTOCIN BIOSYNTHESIS TRANSCRIPTIONAL REGULATOR MFTR-RELATED"/>
    <property type="match status" value="1"/>
</dbReference>
<dbReference type="SUPFAM" id="SSF46689">
    <property type="entry name" value="Homeodomain-like"/>
    <property type="match status" value="1"/>
</dbReference>
<dbReference type="PROSITE" id="PS50977">
    <property type="entry name" value="HTH_TETR_2"/>
    <property type="match status" value="1"/>
</dbReference>
<feature type="domain" description="HTH tetR-type" evidence="5">
    <location>
        <begin position="5"/>
        <end position="65"/>
    </location>
</feature>
<dbReference type="EMBL" id="JAAHBU010000154">
    <property type="protein sequence ID" value="NER64529.1"/>
    <property type="molecule type" value="Genomic_DNA"/>
</dbReference>
<evidence type="ECO:0000256" key="3">
    <source>
        <dbReference type="ARBA" id="ARBA00023163"/>
    </source>
</evidence>
<dbReference type="Gene3D" id="1.10.357.10">
    <property type="entry name" value="Tetracycline Repressor, domain 2"/>
    <property type="match status" value="1"/>
</dbReference>
<dbReference type="Pfam" id="PF00440">
    <property type="entry name" value="TetR_N"/>
    <property type="match status" value="1"/>
</dbReference>
<protein>
    <submittedName>
        <fullName evidence="6">TetR/AcrR family transcriptional regulator</fullName>
    </submittedName>
</protein>
<dbReference type="Proteomes" id="UP000482634">
    <property type="component" value="Unassembled WGS sequence"/>
</dbReference>
<proteinExistence type="predicted"/>
<dbReference type="InterPro" id="IPR009057">
    <property type="entry name" value="Homeodomain-like_sf"/>
</dbReference>
<name>A0A6B3NR03_9PSED</name>
<dbReference type="PANTHER" id="PTHR30055">
    <property type="entry name" value="HTH-TYPE TRANSCRIPTIONAL REGULATOR RUTR"/>
    <property type="match status" value="1"/>
</dbReference>
<keyword evidence="3" id="KW-0804">Transcription</keyword>
<comment type="caution">
    <text evidence="6">The sequence shown here is derived from an EMBL/GenBank/DDBJ whole genome shotgun (WGS) entry which is preliminary data.</text>
</comment>
<evidence type="ECO:0000256" key="4">
    <source>
        <dbReference type="PROSITE-ProRule" id="PRU00335"/>
    </source>
</evidence>
<dbReference type="GO" id="GO:0000976">
    <property type="term" value="F:transcription cis-regulatory region binding"/>
    <property type="evidence" value="ECO:0007669"/>
    <property type="project" value="TreeGrafter"/>
</dbReference>
<keyword evidence="2 4" id="KW-0238">DNA-binding</keyword>
<evidence type="ECO:0000256" key="1">
    <source>
        <dbReference type="ARBA" id="ARBA00023015"/>
    </source>
</evidence>
<dbReference type="Gene3D" id="1.10.10.60">
    <property type="entry name" value="Homeodomain-like"/>
    <property type="match status" value="1"/>
</dbReference>
<dbReference type="InterPro" id="IPR050109">
    <property type="entry name" value="HTH-type_TetR-like_transc_reg"/>
</dbReference>
<keyword evidence="7" id="KW-1185">Reference proteome</keyword>
<dbReference type="GO" id="GO:0003700">
    <property type="term" value="F:DNA-binding transcription factor activity"/>
    <property type="evidence" value="ECO:0007669"/>
    <property type="project" value="TreeGrafter"/>
</dbReference>
<keyword evidence="1" id="KW-0805">Transcription regulation</keyword>
<gene>
    <name evidence="6" type="ORF">G3436_12335</name>
</gene>
<organism evidence="6 7">
    <name type="scientific">Pseudomonas brassicae</name>
    <dbReference type="NCBI Taxonomy" id="2708063"/>
    <lineage>
        <taxon>Bacteria</taxon>
        <taxon>Pseudomonadati</taxon>
        <taxon>Pseudomonadota</taxon>
        <taxon>Gammaproteobacteria</taxon>
        <taxon>Pseudomonadales</taxon>
        <taxon>Pseudomonadaceae</taxon>
        <taxon>Pseudomonas</taxon>
    </lineage>
</organism>
<evidence type="ECO:0000256" key="2">
    <source>
        <dbReference type="ARBA" id="ARBA00023125"/>
    </source>
</evidence>
<reference evidence="6 7" key="1">
    <citation type="submission" date="2020-02" db="EMBL/GenBank/DDBJ databases">
        <title>Broccoli isolated Pseudomonas sp.</title>
        <authorList>
            <person name="Fujikawa T."/>
            <person name="Sawada H."/>
        </authorList>
    </citation>
    <scope>NUCLEOTIDE SEQUENCE [LARGE SCALE GENOMIC DNA]</scope>
    <source>
        <strain evidence="6 7">MAFF212427</strain>
    </source>
</reference>
<feature type="DNA-binding region" description="H-T-H motif" evidence="4">
    <location>
        <begin position="28"/>
        <end position="47"/>
    </location>
</feature>
<accession>A0A6B3NR03</accession>
<dbReference type="RefSeq" id="WP_163945244.1">
    <property type="nucleotide sequence ID" value="NZ_JAAHBU010000154.1"/>
</dbReference>
<evidence type="ECO:0000313" key="7">
    <source>
        <dbReference type="Proteomes" id="UP000482634"/>
    </source>
</evidence>
<dbReference type="AlphaFoldDB" id="A0A6B3NR03"/>
<evidence type="ECO:0000259" key="5">
    <source>
        <dbReference type="PROSITE" id="PS50977"/>
    </source>
</evidence>
<evidence type="ECO:0000313" key="6">
    <source>
        <dbReference type="EMBL" id="NER64529.1"/>
    </source>
</evidence>